<sequence>MKLLPLPPFLPLLTTTLPLLPLILFTPTPTTATLTGTLINNCPYPIYAKTTRGNGYDSHELARISPAGGRYRAAVAAHPDGPGVTIKAQRAPDPAWRVVYQVEYAQSGRPDARWGGGSAGGTGGTGGGTGDWVWFDLSTVDGSPFGGEWRRAEVWGWGGGGAGGKGGGGGWERREACGVLECAPGEGACEWPVPERGTMGDCRAGRRAEVVVELCGGGNGTVAGAEGSATTSTASAAAAGSASAAAAATPHGGQRHGGSSSARKKVASSFAVGTPLVDGGARRTGSAAAAAAAAATHPGDQRHGGSSSARKKVPSTFTVGTHMAVGGARRTGGTAAPFGTPPAGG</sequence>
<dbReference type="Proteomes" id="UP000183809">
    <property type="component" value="Unassembled WGS sequence"/>
</dbReference>
<comment type="caution">
    <text evidence="3">The sequence shown here is derived from an EMBL/GenBank/DDBJ whole genome shotgun (WGS) entry which is preliminary data.</text>
</comment>
<feature type="region of interest" description="Disordered" evidence="1">
    <location>
        <begin position="288"/>
        <end position="345"/>
    </location>
</feature>
<dbReference type="EMBL" id="MNUE01000049">
    <property type="protein sequence ID" value="OJD31356.1"/>
    <property type="molecule type" value="Genomic_DNA"/>
</dbReference>
<evidence type="ECO:0000256" key="2">
    <source>
        <dbReference type="SAM" id="SignalP"/>
    </source>
</evidence>
<dbReference type="RefSeq" id="XP_020127616.1">
    <property type="nucleotide sequence ID" value="XM_020276545.1"/>
</dbReference>
<name>A0A1J9RU17_9PEZI</name>
<feature type="region of interest" description="Disordered" evidence="1">
    <location>
        <begin position="246"/>
        <end position="266"/>
    </location>
</feature>
<organism evidence="3 4">
    <name type="scientific">Diplodia corticola</name>
    <dbReference type="NCBI Taxonomy" id="236234"/>
    <lineage>
        <taxon>Eukaryota</taxon>
        <taxon>Fungi</taxon>
        <taxon>Dikarya</taxon>
        <taxon>Ascomycota</taxon>
        <taxon>Pezizomycotina</taxon>
        <taxon>Dothideomycetes</taxon>
        <taxon>Dothideomycetes incertae sedis</taxon>
        <taxon>Botryosphaeriales</taxon>
        <taxon>Botryosphaeriaceae</taxon>
        <taxon>Diplodia</taxon>
    </lineage>
</organism>
<gene>
    <name evidence="3" type="ORF">BKCO1_4900032</name>
</gene>
<dbReference type="STRING" id="236234.A0A1J9RU17"/>
<evidence type="ECO:0000313" key="4">
    <source>
        <dbReference type="Proteomes" id="UP000183809"/>
    </source>
</evidence>
<keyword evidence="4" id="KW-1185">Reference proteome</keyword>
<protein>
    <submittedName>
        <fullName evidence="3">BYS1domainprotein</fullName>
    </submittedName>
</protein>
<feature type="compositionally biased region" description="Low complexity" evidence="1">
    <location>
        <begin position="326"/>
        <end position="338"/>
    </location>
</feature>
<keyword evidence="2" id="KW-0732">Signal</keyword>
<evidence type="ECO:0000313" key="3">
    <source>
        <dbReference type="EMBL" id="OJD31356.1"/>
    </source>
</evidence>
<proteinExistence type="predicted"/>
<feature type="chain" id="PRO_5012091682" evidence="2">
    <location>
        <begin position="33"/>
        <end position="345"/>
    </location>
</feature>
<feature type="signal peptide" evidence="2">
    <location>
        <begin position="1"/>
        <end position="32"/>
    </location>
</feature>
<dbReference type="OrthoDB" id="3905832at2759"/>
<dbReference type="GeneID" id="31016806"/>
<reference evidence="3 4" key="1">
    <citation type="submission" date="2016-10" db="EMBL/GenBank/DDBJ databases">
        <title>Proteomics and genomics reveal pathogen-plant mechanisms compatible with a hemibiotrophic lifestyle of Diplodia corticola.</title>
        <authorList>
            <person name="Fernandes I."/>
            <person name="De Jonge R."/>
            <person name="Van De Peer Y."/>
            <person name="Devreese B."/>
            <person name="Alves A."/>
            <person name="Esteves A.C."/>
        </authorList>
    </citation>
    <scope>NUCLEOTIDE SEQUENCE [LARGE SCALE GENOMIC DNA]</scope>
    <source>
        <strain evidence="3 4">CBS 112549</strain>
    </source>
</reference>
<evidence type="ECO:0000256" key="1">
    <source>
        <dbReference type="SAM" id="MobiDB-lite"/>
    </source>
</evidence>
<dbReference type="AlphaFoldDB" id="A0A1J9RU17"/>
<accession>A0A1J9RU17</accession>